<evidence type="ECO:0000313" key="1">
    <source>
        <dbReference type="EMBL" id="MBW4659476.1"/>
    </source>
</evidence>
<accession>A0A951QCR6</accession>
<organism evidence="1 2">
    <name type="scientific">Drouetiella hepatica Uher 2000/2452</name>
    <dbReference type="NCBI Taxonomy" id="904376"/>
    <lineage>
        <taxon>Bacteria</taxon>
        <taxon>Bacillati</taxon>
        <taxon>Cyanobacteriota</taxon>
        <taxon>Cyanophyceae</taxon>
        <taxon>Oculatellales</taxon>
        <taxon>Oculatellaceae</taxon>
        <taxon>Drouetiella</taxon>
    </lineage>
</organism>
<protein>
    <submittedName>
        <fullName evidence="1">Uncharacterized protein</fullName>
    </submittedName>
</protein>
<dbReference type="AlphaFoldDB" id="A0A951QCR6"/>
<comment type="caution">
    <text evidence="1">The sequence shown here is derived from an EMBL/GenBank/DDBJ whole genome shotgun (WGS) entry which is preliminary data.</text>
</comment>
<proteinExistence type="predicted"/>
<dbReference type="Proteomes" id="UP000757435">
    <property type="component" value="Unassembled WGS sequence"/>
</dbReference>
<evidence type="ECO:0000313" key="2">
    <source>
        <dbReference type="Proteomes" id="UP000757435"/>
    </source>
</evidence>
<sequence length="116" mass="13542">MSEQSLYFSSSSLLREIDSFFENYPDHAYKNFFGVLELRQKLASYVLDRIFDASGLHNRRGGRSIAPNFSRRCLEQQLQMEIWIEAGIMRVLQENLGCMAQTFPHHFPPAHQHHSI</sequence>
<name>A0A951QCR6_9CYAN</name>
<reference evidence="1" key="2">
    <citation type="journal article" date="2022" name="Microbiol. Resour. Announc.">
        <title>Metagenome Sequencing to Explore Phylogenomics of Terrestrial Cyanobacteria.</title>
        <authorList>
            <person name="Ward R.D."/>
            <person name="Stajich J.E."/>
            <person name="Johansen J.R."/>
            <person name="Huntemann M."/>
            <person name="Clum A."/>
            <person name="Foster B."/>
            <person name="Foster B."/>
            <person name="Roux S."/>
            <person name="Palaniappan K."/>
            <person name="Varghese N."/>
            <person name="Mukherjee S."/>
            <person name="Reddy T.B.K."/>
            <person name="Daum C."/>
            <person name="Copeland A."/>
            <person name="Chen I.A."/>
            <person name="Ivanova N.N."/>
            <person name="Kyrpides N.C."/>
            <person name="Shapiro N."/>
            <person name="Eloe-Fadrosh E.A."/>
            <person name="Pietrasiak N."/>
        </authorList>
    </citation>
    <scope>NUCLEOTIDE SEQUENCE</scope>
    <source>
        <strain evidence="1">UHER 2000/2452</strain>
    </source>
</reference>
<gene>
    <name evidence="1" type="ORF">KME15_12440</name>
</gene>
<dbReference type="EMBL" id="JAHHHD010000012">
    <property type="protein sequence ID" value="MBW4659476.1"/>
    <property type="molecule type" value="Genomic_DNA"/>
</dbReference>
<reference evidence="1" key="1">
    <citation type="submission" date="2021-05" db="EMBL/GenBank/DDBJ databases">
        <authorList>
            <person name="Pietrasiak N."/>
            <person name="Ward R."/>
            <person name="Stajich J.E."/>
            <person name="Kurbessoian T."/>
        </authorList>
    </citation>
    <scope>NUCLEOTIDE SEQUENCE</scope>
    <source>
        <strain evidence="1">UHER 2000/2452</strain>
    </source>
</reference>